<evidence type="ECO:0000313" key="1">
    <source>
        <dbReference type="EMBL" id="CAB4601874.1"/>
    </source>
</evidence>
<protein>
    <submittedName>
        <fullName evidence="1">Unannotated protein</fullName>
    </submittedName>
</protein>
<reference evidence="1" key="1">
    <citation type="submission" date="2020-05" db="EMBL/GenBank/DDBJ databases">
        <authorList>
            <person name="Chiriac C."/>
            <person name="Salcher M."/>
            <person name="Ghai R."/>
            <person name="Kavagutti S V."/>
        </authorList>
    </citation>
    <scope>NUCLEOTIDE SEQUENCE</scope>
</reference>
<sequence>MNLDALFEDLETQFETALAKANQTQKFGLNRLSASIAGNRITLDRPVLGSNFVAGLISGKAIWRFQPHRTLGVAKLTFNQTPLADVQTQDDIALLSESLTGRFVRYSLSGDGQQIRRGRVLQVMNALILFESPNEVLAVAIERLAWLEVHADDN</sequence>
<proteinExistence type="predicted"/>
<dbReference type="AlphaFoldDB" id="A0A6J6GS13"/>
<organism evidence="1">
    <name type="scientific">freshwater metagenome</name>
    <dbReference type="NCBI Taxonomy" id="449393"/>
    <lineage>
        <taxon>unclassified sequences</taxon>
        <taxon>metagenomes</taxon>
        <taxon>ecological metagenomes</taxon>
    </lineage>
</organism>
<accession>A0A6J6GS13</accession>
<name>A0A6J6GS13_9ZZZZ</name>
<gene>
    <name evidence="1" type="ORF">UFOPK1843_00204</name>
</gene>
<dbReference type="EMBL" id="CAEZUR010000010">
    <property type="protein sequence ID" value="CAB4601874.1"/>
    <property type="molecule type" value="Genomic_DNA"/>
</dbReference>